<proteinExistence type="predicted"/>
<feature type="region of interest" description="Disordered" evidence="1">
    <location>
        <begin position="73"/>
        <end position="107"/>
    </location>
</feature>
<keyword evidence="2" id="KW-0472">Membrane</keyword>
<keyword evidence="4" id="KW-1185">Reference proteome</keyword>
<evidence type="ECO:0000313" key="3">
    <source>
        <dbReference type="EMBL" id="GAA3374093.1"/>
    </source>
</evidence>
<organism evidence="3 4">
    <name type="scientific">Streptomyces sannanensis</name>
    <dbReference type="NCBI Taxonomy" id="285536"/>
    <lineage>
        <taxon>Bacteria</taxon>
        <taxon>Bacillati</taxon>
        <taxon>Actinomycetota</taxon>
        <taxon>Actinomycetes</taxon>
        <taxon>Kitasatosporales</taxon>
        <taxon>Streptomycetaceae</taxon>
        <taxon>Streptomyces</taxon>
    </lineage>
</organism>
<evidence type="ECO:0000256" key="2">
    <source>
        <dbReference type="SAM" id="Phobius"/>
    </source>
</evidence>
<evidence type="ECO:0000256" key="1">
    <source>
        <dbReference type="SAM" id="MobiDB-lite"/>
    </source>
</evidence>
<comment type="caution">
    <text evidence="3">The sequence shown here is derived from an EMBL/GenBank/DDBJ whole genome shotgun (WGS) entry which is preliminary data.</text>
</comment>
<dbReference type="EMBL" id="BAAAYL010000001">
    <property type="protein sequence ID" value="GAA3374093.1"/>
    <property type="molecule type" value="Genomic_DNA"/>
</dbReference>
<gene>
    <name evidence="3" type="ORF">GCM10020367_36640</name>
</gene>
<protein>
    <submittedName>
        <fullName evidence="3">Uncharacterized protein</fullName>
    </submittedName>
</protein>
<dbReference type="RefSeq" id="WP_345038856.1">
    <property type="nucleotide sequence ID" value="NZ_BAAAYL010000001.1"/>
</dbReference>
<dbReference type="Proteomes" id="UP001499990">
    <property type="component" value="Unassembled WGS sequence"/>
</dbReference>
<keyword evidence="2" id="KW-1133">Transmembrane helix</keyword>
<reference evidence="4" key="1">
    <citation type="journal article" date="2019" name="Int. J. Syst. Evol. Microbiol.">
        <title>The Global Catalogue of Microorganisms (GCM) 10K type strain sequencing project: providing services to taxonomists for standard genome sequencing and annotation.</title>
        <authorList>
            <consortium name="The Broad Institute Genomics Platform"/>
            <consortium name="The Broad Institute Genome Sequencing Center for Infectious Disease"/>
            <person name="Wu L."/>
            <person name="Ma J."/>
        </authorList>
    </citation>
    <scope>NUCLEOTIDE SEQUENCE [LARGE SCALE GENOMIC DNA]</scope>
    <source>
        <strain evidence="4">JCM 9651</strain>
    </source>
</reference>
<evidence type="ECO:0000313" key="4">
    <source>
        <dbReference type="Proteomes" id="UP001499990"/>
    </source>
</evidence>
<feature type="transmembrane region" description="Helical" evidence="2">
    <location>
        <begin position="50"/>
        <end position="70"/>
    </location>
</feature>
<keyword evidence="2" id="KW-0812">Transmembrane</keyword>
<sequence>MGFDEDHMDEHDVLLVRDAMDRTTAALPPLPDLVGPAVAQGRRRTARVRLAAVGGVLCVAALGVAGAVTLPGDEGQGQPRATVGQASAPPTPVGQVATPPTPTGRPPVHIVPKPGETSMADLPPAERARQESFQDQAVGVLQDLLPEAVGTVQRTDLEVRRYQATNAGRTFVVIFSVRPSEAEDGDNPCIAAKKMVCATDTLPGGIRARASTAPTDSGTITETQVTFRYGSSRVMLSISPDEVSNTSAPVTNAQLLDVVKDPRFLDLVEEADRHPMEKKVRSVHGG</sequence>
<name>A0ABP6SED9_9ACTN</name>
<accession>A0ABP6SED9</accession>